<keyword evidence="2" id="KW-1185">Reference proteome</keyword>
<evidence type="ECO:0008006" key="3">
    <source>
        <dbReference type="Google" id="ProtNLM"/>
    </source>
</evidence>
<reference evidence="1" key="1">
    <citation type="submission" date="2022-12" db="EMBL/GenBank/DDBJ databases">
        <title>New Phytohabitans aurantiacus sp. RD004123 nov., an actinomycete isolated from soil.</title>
        <authorList>
            <person name="Triningsih D.W."/>
            <person name="Harunari E."/>
            <person name="Igarashi Y."/>
        </authorList>
    </citation>
    <scope>NUCLEOTIDE SEQUENCE</scope>
    <source>
        <strain evidence="1">RD004123</strain>
    </source>
</reference>
<sequence>MNGGKVPERNQELAAQITDAGMTIPEVADAISERVQDLTGKEFDYTERSVRRLLCGATSWPHAPVRLALESLFETSAVDLGFTPRSGSSRTPSGGVTSAFDRPFLHEQEGSVRRRDLFDIAGGALFSIIVPSLPRRGRIGQSDLVRLRDPLTQLFTADDAAGGVALAQEAVWHADRLLEARKRYEMSVAVSDALHGLAGQYKAAAGWFAIDADDLTLAGQVLPEALKLAALAGDNLLTVQVWNYMAMRARQAGEGGEIHQISRTALRSTAARQHPRAAALFHCRAAYGRAWRGERRQALRSLQRAHDVLGNACDEDVPTWLGFVNRAQLFAQETLVHSLLGQWNEAVESAQSDLRLIPGAYHRNRVHGLIHLAKANLGARSPEIAADAATSAVHEISSLSGSLRAGRAAARLRKLRGRMETWRPVPEVARWLDFYDTSLSAA</sequence>
<dbReference type="EMBL" id="BSDI01000029">
    <property type="protein sequence ID" value="GLH99896.1"/>
    <property type="molecule type" value="Genomic_DNA"/>
</dbReference>
<dbReference type="Proteomes" id="UP001144280">
    <property type="component" value="Unassembled WGS sequence"/>
</dbReference>
<protein>
    <recommendedName>
        <fullName evidence="3">Transcriptional regulator</fullName>
    </recommendedName>
</protein>
<comment type="caution">
    <text evidence="1">The sequence shown here is derived from an EMBL/GenBank/DDBJ whole genome shotgun (WGS) entry which is preliminary data.</text>
</comment>
<accession>A0ABQ5QZB4</accession>
<name>A0ABQ5QZB4_9ACTN</name>
<evidence type="ECO:0000313" key="1">
    <source>
        <dbReference type="EMBL" id="GLH99896.1"/>
    </source>
</evidence>
<organism evidence="1 2">
    <name type="scientific">Phytohabitans aurantiacus</name>
    <dbReference type="NCBI Taxonomy" id="3016789"/>
    <lineage>
        <taxon>Bacteria</taxon>
        <taxon>Bacillati</taxon>
        <taxon>Actinomycetota</taxon>
        <taxon>Actinomycetes</taxon>
        <taxon>Micromonosporales</taxon>
        <taxon>Micromonosporaceae</taxon>
    </lineage>
</organism>
<gene>
    <name evidence="1" type="ORF">Pa4123_51720</name>
</gene>
<evidence type="ECO:0000313" key="2">
    <source>
        <dbReference type="Proteomes" id="UP001144280"/>
    </source>
</evidence>
<proteinExistence type="predicted"/>